<dbReference type="InterPro" id="IPR038765">
    <property type="entry name" value="Papain-like_cys_pep_sf"/>
</dbReference>
<keyword evidence="2" id="KW-0645">Protease</keyword>
<proteinExistence type="inferred from homology"/>
<sequence>MPNGSSLLSDRRLAEILATNCSMAVVKYKSQNYKTLRRNHLTFSRKFEDPEFPLEAGPGIDNDGVEWLRPSELAVGPRLLSDGVSGADVVGSERGASAWFATACSVLTARPSLLLQLIPSYADQDYGTQFHPGILQFEFGRQGRAYRVVVDDRLPSRGGQLLRCHSDDGAEFWSALLEKAYAKLHGGYAALANGRIADAIASFCRGIPDSWDLRHLQAQVDLTNPVARDRLARILQSFVRRDSILLFSLRPEGKGRRTGDYTADNLVYGRGYLLSDVQQVRLKDGSPVWLLKLQTAHFHDNSEWKGPWRDGGPEWGQLDIESASRVNHWFKDDCVFWISLTDAMARFSDLDMSLAPDGSRNWKRVCLEGRRGAGNPPTEPQYLLRVRGDGFQTVTVCLEQGGPEAACRPDLLAPMGLELLRAEDNRNTRLPLGAGPPSARLVARAAMERRAVITLGASLPPGSYVLLPQFGDAEVDFTIRAFSRLKFQLSPLTSSRTQGSGCRARSHKSVSRLVVQRVTGVAAWLKCPPAEVKIKLRVACPNSSISDWYSRYYYAEPEQGDTFETDLRLLIHRYKLGEPVNIDVYYSAVGSYTKSQVGQVSIGESAAPTGQEAALIGQDGQPIGVSLHCALCTVEDWEEI</sequence>
<evidence type="ECO:0000313" key="7">
    <source>
        <dbReference type="EMBL" id="PAA58152.1"/>
    </source>
</evidence>
<gene>
    <name evidence="7" type="ORF">BOX15_Mlig010786g1</name>
</gene>
<dbReference type="Proteomes" id="UP000215902">
    <property type="component" value="Unassembled WGS sequence"/>
</dbReference>
<dbReference type="SMART" id="SM00230">
    <property type="entry name" value="CysPc"/>
    <property type="match status" value="1"/>
</dbReference>
<dbReference type="InterPro" id="IPR001300">
    <property type="entry name" value="Peptidase_C2_calpain_cat"/>
</dbReference>
<comment type="similarity">
    <text evidence="1">Belongs to the peptidase C2 family.</text>
</comment>
<dbReference type="GO" id="GO:0004198">
    <property type="term" value="F:calcium-dependent cysteine-type endopeptidase activity"/>
    <property type="evidence" value="ECO:0007669"/>
    <property type="project" value="InterPro"/>
</dbReference>
<dbReference type="Gene3D" id="2.60.120.380">
    <property type="match status" value="1"/>
</dbReference>
<dbReference type="EMBL" id="NIVC01002405">
    <property type="protein sequence ID" value="PAA58152.1"/>
    <property type="molecule type" value="Genomic_DNA"/>
</dbReference>
<dbReference type="InterPro" id="IPR022684">
    <property type="entry name" value="Calpain_cysteine_protease"/>
</dbReference>
<dbReference type="PANTHER" id="PTHR10183">
    <property type="entry name" value="CALPAIN"/>
    <property type="match status" value="1"/>
</dbReference>
<dbReference type="OrthoDB" id="424753at2759"/>
<accession>A0A267EBR9</accession>
<comment type="caution">
    <text evidence="5">Lacks conserved residue(s) required for the propagation of feature annotation.</text>
</comment>
<evidence type="ECO:0000256" key="3">
    <source>
        <dbReference type="ARBA" id="ARBA00022801"/>
    </source>
</evidence>
<keyword evidence="4" id="KW-0788">Thiol protease</keyword>
<dbReference type="Gene3D" id="3.90.70.10">
    <property type="entry name" value="Cysteine proteinases"/>
    <property type="match status" value="1"/>
</dbReference>
<dbReference type="STRING" id="282301.A0A267EBR9"/>
<dbReference type="PROSITE" id="PS50203">
    <property type="entry name" value="CALPAIN_CAT"/>
    <property type="match status" value="1"/>
</dbReference>
<evidence type="ECO:0000256" key="2">
    <source>
        <dbReference type="ARBA" id="ARBA00022670"/>
    </source>
</evidence>
<name>A0A267EBR9_9PLAT</name>
<dbReference type="GO" id="GO:0006508">
    <property type="term" value="P:proteolysis"/>
    <property type="evidence" value="ECO:0007669"/>
    <property type="project" value="UniProtKB-KW"/>
</dbReference>
<evidence type="ECO:0000256" key="5">
    <source>
        <dbReference type="PROSITE-ProRule" id="PRU00239"/>
    </source>
</evidence>
<keyword evidence="3" id="KW-0378">Hydrolase</keyword>
<dbReference type="PRINTS" id="PR00704">
    <property type="entry name" value="CALPAIN"/>
</dbReference>
<dbReference type="AlphaFoldDB" id="A0A267EBR9"/>
<evidence type="ECO:0000256" key="1">
    <source>
        <dbReference type="ARBA" id="ARBA00007623"/>
    </source>
</evidence>
<feature type="domain" description="Calpain catalytic" evidence="6">
    <location>
        <begin position="46"/>
        <end position="356"/>
    </location>
</feature>
<evidence type="ECO:0000259" key="6">
    <source>
        <dbReference type="PROSITE" id="PS50203"/>
    </source>
</evidence>
<keyword evidence="8" id="KW-1185">Reference proteome</keyword>
<dbReference type="GO" id="GO:0005737">
    <property type="term" value="C:cytoplasm"/>
    <property type="evidence" value="ECO:0007669"/>
    <property type="project" value="TreeGrafter"/>
</dbReference>
<reference evidence="7 8" key="1">
    <citation type="submission" date="2017-06" db="EMBL/GenBank/DDBJ databases">
        <title>A platform for efficient transgenesis in Macrostomum lignano, a flatworm model organism for stem cell research.</title>
        <authorList>
            <person name="Berezikov E."/>
        </authorList>
    </citation>
    <scope>NUCLEOTIDE SEQUENCE [LARGE SCALE GENOMIC DNA]</scope>
    <source>
        <strain evidence="7">DV1</strain>
        <tissue evidence="7">Whole organism</tissue>
    </source>
</reference>
<evidence type="ECO:0000256" key="4">
    <source>
        <dbReference type="ARBA" id="ARBA00022807"/>
    </source>
</evidence>
<comment type="caution">
    <text evidence="7">The sequence shown here is derived from an EMBL/GenBank/DDBJ whole genome shotgun (WGS) entry which is preliminary data.</text>
</comment>
<dbReference type="InterPro" id="IPR036213">
    <property type="entry name" value="Calpain_III_sf"/>
</dbReference>
<dbReference type="SUPFAM" id="SSF49758">
    <property type="entry name" value="Calpain large subunit, middle domain (domain III)"/>
    <property type="match status" value="1"/>
</dbReference>
<dbReference type="SUPFAM" id="SSF54001">
    <property type="entry name" value="Cysteine proteinases"/>
    <property type="match status" value="1"/>
</dbReference>
<protein>
    <recommendedName>
        <fullName evidence="6">Calpain catalytic domain-containing protein</fullName>
    </recommendedName>
</protein>
<dbReference type="Pfam" id="PF00648">
    <property type="entry name" value="Peptidase_C2"/>
    <property type="match status" value="1"/>
</dbReference>
<dbReference type="PANTHER" id="PTHR10183:SF379">
    <property type="entry name" value="CALPAIN-5"/>
    <property type="match status" value="1"/>
</dbReference>
<organism evidence="7 8">
    <name type="scientific">Macrostomum lignano</name>
    <dbReference type="NCBI Taxonomy" id="282301"/>
    <lineage>
        <taxon>Eukaryota</taxon>
        <taxon>Metazoa</taxon>
        <taxon>Spiralia</taxon>
        <taxon>Lophotrochozoa</taxon>
        <taxon>Platyhelminthes</taxon>
        <taxon>Rhabditophora</taxon>
        <taxon>Macrostomorpha</taxon>
        <taxon>Macrostomida</taxon>
        <taxon>Macrostomidae</taxon>
        <taxon>Macrostomum</taxon>
    </lineage>
</organism>
<evidence type="ECO:0000313" key="8">
    <source>
        <dbReference type="Proteomes" id="UP000215902"/>
    </source>
</evidence>